<dbReference type="Gramene" id="Tc10v2_t011710.1">
    <property type="protein sequence ID" value="Tc10v2_p011710.1"/>
    <property type="gene ID" value="Tc10v2_g011710"/>
</dbReference>
<keyword evidence="4 11" id="KW-0732">Signal</keyword>
<dbReference type="Pfam" id="PF00560">
    <property type="entry name" value="LRR_1"/>
    <property type="match status" value="9"/>
</dbReference>
<evidence type="ECO:0000256" key="11">
    <source>
        <dbReference type="SAM" id="SignalP"/>
    </source>
</evidence>
<evidence type="ECO:0000256" key="9">
    <source>
        <dbReference type="ARBA" id="ARBA00023180"/>
    </source>
</evidence>
<keyword evidence="8" id="KW-0675">Receptor</keyword>
<evidence type="ECO:0000256" key="5">
    <source>
        <dbReference type="ARBA" id="ARBA00022737"/>
    </source>
</evidence>
<keyword evidence="6 10" id="KW-1133">Transmembrane helix</keyword>
<evidence type="ECO:0000313" key="13">
    <source>
        <dbReference type="Proteomes" id="UP000694886"/>
    </source>
</evidence>
<dbReference type="RefSeq" id="XP_017984371.1">
    <property type="nucleotide sequence ID" value="XM_018128882.1"/>
</dbReference>
<gene>
    <name evidence="14" type="primary">LOC18587160</name>
</gene>
<proteinExistence type="predicted"/>
<reference evidence="13" key="1">
    <citation type="journal article" date="1997" name="Nucleic Acids Res.">
        <title>tRNAscan-SE: a program for improved detection of transfer RNA genes in genomic sequence.</title>
        <authorList>
            <person name="Lowe T.M."/>
            <person name="Eddy S.R."/>
        </authorList>
    </citation>
    <scope>NUCLEOTIDE SEQUENCE [LARGE SCALE GENOMIC DNA]</scope>
    <source>
        <strain evidence="13">r\B97-61/B2</strain>
    </source>
</reference>
<evidence type="ECO:0000256" key="4">
    <source>
        <dbReference type="ARBA" id="ARBA00022729"/>
    </source>
</evidence>
<feature type="transmembrane region" description="Helical" evidence="10">
    <location>
        <begin position="818"/>
        <end position="841"/>
    </location>
</feature>
<organism evidence="13 14">
    <name type="scientific">Theobroma cacao</name>
    <name type="common">Cacao</name>
    <name type="synonym">Cocoa</name>
    <dbReference type="NCBI Taxonomy" id="3641"/>
    <lineage>
        <taxon>Eukaryota</taxon>
        <taxon>Viridiplantae</taxon>
        <taxon>Streptophyta</taxon>
        <taxon>Embryophyta</taxon>
        <taxon>Tracheophyta</taxon>
        <taxon>Spermatophyta</taxon>
        <taxon>Magnoliopsida</taxon>
        <taxon>eudicotyledons</taxon>
        <taxon>Gunneridae</taxon>
        <taxon>Pentapetalae</taxon>
        <taxon>rosids</taxon>
        <taxon>malvids</taxon>
        <taxon>Malvales</taxon>
        <taxon>Malvaceae</taxon>
        <taxon>Byttnerioideae</taxon>
        <taxon>Theobroma</taxon>
    </lineage>
</organism>
<name>A0AB32X2N1_THECC</name>
<protein>
    <submittedName>
        <fullName evidence="14">Probable leucine-rich repeat receptor-like protein kinase At2g33170</fullName>
    </submittedName>
</protein>
<evidence type="ECO:0000256" key="3">
    <source>
        <dbReference type="ARBA" id="ARBA00022692"/>
    </source>
</evidence>
<evidence type="ECO:0000259" key="12">
    <source>
        <dbReference type="Pfam" id="PF08263"/>
    </source>
</evidence>
<dbReference type="GeneID" id="18587160"/>
<dbReference type="PANTHER" id="PTHR48063:SF29">
    <property type="entry name" value="LRR RECEPTOR-LIKE KINASE FAMILY PROTEIN"/>
    <property type="match status" value="1"/>
</dbReference>
<keyword evidence="7 10" id="KW-0472">Membrane</keyword>
<dbReference type="InterPro" id="IPR032675">
    <property type="entry name" value="LRR_dom_sf"/>
</dbReference>
<feature type="signal peptide" evidence="11">
    <location>
        <begin position="1"/>
        <end position="25"/>
    </location>
</feature>
<evidence type="ECO:0000256" key="10">
    <source>
        <dbReference type="SAM" id="Phobius"/>
    </source>
</evidence>
<dbReference type="GO" id="GO:0016020">
    <property type="term" value="C:membrane"/>
    <property type="evidence" value="ECO:0007669"/>
    <property type="project" value="UniProtKB-SubCell"/>
</dbReference>
<dbReference type="Pfam" id="PF08263">
    <property type="entry name" value="LRRNT_2"/>
    <property type="match status" value="1"/>
</dbReference>
<dbReference type="PANTHER" id="PTHR48063">
    <property type="entry name" value="LRR RECEPTOR-LIKE KINASE"/>
    <property type="match status" value="1"/>
</dbReference>
<dbReference type="SUPFAM" id="SSF52058">
    <property type="entry name" value="L domain-like"/>
    <property type="match status" value="2"/>
</dbReference>
<feature type="domain" description="Leucine-rich repeat-containing N-terminal plant-type" evidence="12">
    <location>
        <begin position="43"/>
        <end position="78"/>
    </location>
</feature>
<accession>A0AB32X2N1</accession>
<evidence type="ECO:0000256" key="6">
    <source>
        <dbReference type="ARBA" id="ARBA00022989"/>
    </source>
</evidence>
<dbReference type="FunFam" id="3.80.10.10:FF:000095">
    <property type="entry name" value="LRR receptor-like serine/threonine-protein kinase GSO1"/>
    <property type="match status" value="1"/>
</dbReference>
<evidence type="ECO:0000256" key="8">
    <source>
        <dbReference type="ARBA" id="ARBA00023170"/>
    </source>
</evidence>
<sequence length="843" mass="95299">MVSFPSPFRILTLVQLFFGFTSLQASLLDPNSSNSSATCNEIERKALLRFKAGLKDHSGRLSSWFGKDCCTWSGVGCNKLTGHVTKLDLRNPYDHSYQQSASVVVAFELARLSGKINPSLLVLSASFVGLVPHQLGNSSNLKCLDLYSEPLKDSQNIWVSDLSWIIGFSSLKYLNLGYVELSLASTSWLLAINMLPYIKELHLPTLDLSSNEVSGELDKFVSSLSKCGNISLEMLHLWSNNLSSQIPTPLGHFKNLKSLRLLDNPISSSIPAFIGNLSCIEELYINNGKLNGAIPESIGQLKYLVEIYLEGNWNGVISEAHFLHLKNLKTLYLLSRNKSLTFDVRRDWVPPFNLELIFINYCEIGPNFPTWVKTQRKLRFLSLEEVEILDRIPDWFWEQTLQLRNLRLYNNKVRGRLPKSLKFAPGAFTVNLSSNLFEGPLPLCSSIRILSLRNNSFSGPIPENIGQKMWMVEYLDLSKNFLSGTIPSSIGKFKKLQVMYLSNNLLSEKIPWWKHLTTFRVLDFSKNNLSGNISSSICSQLRLHILKLSGNNLSGKLTTLQNCSGLSELDLGNNQFYGRIPKWIGARLSSLSILSLRGNLFNGNIPQNLCHLFDLHILELRHNNLSRQIPPCLGNLSRLSYLVPYSPQAPGYHPVYWNEMEFNVKGRILEFSLILDLVNIIDLSKNNLQGEIPREITNFSTLDTLNLSWNQLTGNIPEKIGNMQCLETLDLSGNYLFGPIFSSMLDITSLNHLNLSYNDLSGSIPSTNQFQTFNDPSIYEGNPKLCGYPLPIICSTPKNDQPKSQKDESKAKYMAEVLWFYFYLGMAPGFFLGFWAVLFFFHR</sequence>
<evidence type="ECO:0000256" key="7">
    <source>
        <dbReference type="ARBA" id="ARBA00023136"/>
    </source>
</evidence>
<keyword evidence="5" id="KW-0677">Repeat</keyword>
<keyword evidence="9" id="KW-0325">Glycoprotein</keyword>
<dbReference type="SUPFAM" id="SSF52047">
    <property type="entry name" value="RNI-like"/>
    <property type="match status" value="1"/>
</dbReference>
<dbReference type="InterPro" id="IPR013210">
    <property type="entry name" value="LRR_N_plant-typ"/>
</dbReference>
<keyword evidence="2" id="KW-0433">Leucine-rich repeat</keyword>
<evidence type="ECO:0000313" key="14">
    <source>
        <dbReference type="RefSeq" id="XP_017984371.1"/>
    </source>
</evidence>
<reference evidence="14" key="2">
    <citation type="submission" date="2025-08" db="UniProtKB">
        <authorList>
            <consortium name="RefSeq"/>
        </authorList>
    </citation>
    <scope>IDENTIFICATION</scope>
</reference>
<comment type="subcellular location">
    <subcellularLocation>
        <location evidence="1">Membrane</location>
        <topology evidence="1">Single-pass type I membrane protein</topology>
    </subcellularLocation>
</comment>
<dbReference type="Gene3D" id="3.80.10.10">
    <property type="entry name" value="Ribonuclease Inhibitor"/>
    <property type="match status" value="3"/>
</dbReference>
<evidence type="ECO:0000256" key="2">
    <source>
        <dbReference type="ARBA" id="ARBA00022614"/>
    </source>
</evidence>
<dbReference type="InterPro" id="IPR046956">
    <property type="entry name" value="RLP23-like"/>
</dbReference>
<dbReference type="KEGG" id="tcc:18587160"/>
<keyword evidence="3 10" id="KW-0812">Transmembrane</keyword>
<dbReference type="Proteomes" id="UP000694886">
    <property type="component" value="Chromosome 10"/>
</dbReference>
<evidence type="ECO:0000256" key="1">
    <source>
        <dbReference type="ARBA" id="ARBA00004479"/>
    </source>
</evidence>
<dbReference type="AlphaFoldDB" id="A0AB32X2N1"/>
<dbReference type="InterPro" id="IPR001611">
    <property type="entry name" value="Leu-rich_rpt"/>
</dbReference>
<feature type="chain" id="PRO_5044326361" evidence="11">
    <location>
        <begin position="26"/>
        <end position="843"/>
    </location>
</feature>